<dbReference type="EMBL" id="QWKY01000022">
    <property type="protein sequence ID" value="RIH78515.1"/>
    <property type="molecule type" value="Genomic_DNA"/>
</dbReference>
<dbReference type="Pfam" id="PF00931">
    <property type="entry name" value="NB-ARC"/>
    <property type="match status" value="1"/>
</dbReference>
<dbReference type="SMART" id="SM00028">
    <property type="entry name" value="TPR"/>
    <property type="match status" value="6"/>
</dbReference>
<dbReference type="InterPro" id="IPR005158">
    <property type="entry name" value="BTAD"/>
</dbReference>
<comment type="caution">
    <text evidence="2">The sequence shown here is derived from an EMBL/GenBank/DDBJ whole genome shotgun (WGS) entry which is preliminary data.</text>
</comment>
<dbReference type="PANTHER" id="PTHR47691">
    <property type="entry name" value="REGULATOR-RELATED"/>
    <property type="match status" value="1"/>
</dbReference>
<dbReference type="Gene3D" id="3.40.50.300">
    <property type="entry name" value="P-loop containing nucleotide triphosphate hydrolases"/>
    <property type="match status" value="1"/>
</dbReference>
<dbReference type="RefSeq" id="WP_170148241.1">
    <property type="nucleotide sequence ID" value="NZ_QWKY01000022.1"/>
</dbReference>
<dbReference type="Proteomes" id="UP000265443">
    <property type="component" value="Unassembled WGS sequence"/>
</dbReference>
<reference evidence="2 3" key="1">
    <citation type="submission" date="2018-08" db="EMBL/GenBank/DDBJ databases">
        <title>Meiothermus hypogaeus DSM 23238 genome sequencing project.</title>
        <authorList>
            <person name="Da Costa M.S."/>
            <person name="Albuquerque L."/>
            <person name="Raposo P."/>
            <person name="Froufe H.J.C."/>
            <person name="Barroso C.S."/>
            <person name="Egas C."/>
        </authorList>
    </citation>
    <scope>NUCLEOTIDE SEQUENCE [LARGE SCALE GENOMIC DNA]</scope>
    <source>
        <strain evidence="2 3">DSM 23238</strain>
    </source>
</reference>
<dbReference type="SMART" id="SM01043">
    <property type="entry name" value="BTAD"/>
    <property type="match status" value="1"/>
</dbReference>
<proteinExistence type="predicted"/>
<dbReference type="Pfam" id="PF13424">
    <property type="entry name" value="TPR_12"/>
    <property type="match status" value="2"/>
</dbReference>
<dbReference type="SUPFAM" id="SSF48452">
    <property type="entry name" value="TPR-like"/>
    <property type="match status" value="2"/>
</dbReference>
<name>A0ABX9MPV4_9DEIN</name>
<evidence type="ECO:0000313" key="3">
    <source>
        <dbReference type="Proteomes" id="UP000265443"/>
    </source>
</evidence>
<gene>
    <name evidence="2" type="ORF">Mhypo_01511</name>
</gene>
<protein>
    <submittedName>
        <fullName evidence="2">HTH-type transcriptional regulator</fullName>
    </submittedName>
</protein>
<dbReference type="PANTHER" id="PTHR47691:SF3">
    <property type="entry name" value="HTH-TYPE TRANSCRIPTIONAL REGULATOR RV0890C-RELATED"/>
    <property type="match status" value="1"/>
</dbReference>
<feature type="domain" description="Bacterial transcriptional activator" evidence="1">
    <location>
        <begin position="92"/>
        <end position="229"/>
    </location>
</feature>
<dbReference type="Gene3D" id="1.25.40.10">
    <property type="entry name" value="Tetratricopeptide repeat domain"/>
    <property type="match status" value="2"/>
</dbReference>
<dbReference type="PRINTS" id="PR00364">
    <property type="entry name" value="DISEASERSIST"/>
</dbReference>
<sequence>MSIRVELLGLPHLSDGRATRALTLNKPTLLLLYLAYRGDWVSRSEAAFLFRPDDEETAALTQLRLLLHRAKPYEWAKTLEATPQQLRFNPSTDVQVFKQAVQGQRWQEAIDLYAAPLLGGYSDPDLPTYSSWLELERASLQNLYESALLSQAQTLEAGGDFASASEVLHKLLGCDPLAETVLQAYLRTTYLAGQREKALKAYDGFQQAVWQEFETEPLPETQTLAQSIRESKPLLAHSPARAVAQPSPLPAQSTRFVGRRQELRELTGQLQQPECRLLTLMGIGGTGKTRLALELAQQVQGSFADGVRFVSLAALDSAEGVVSSLVQSLGLKLAPNRDPKAQLLDYLSNKHLLLVLDNFEQVMAASGLVAEILQRSQNLKLLVTSRESLKLSGEWLFDVQGLSYPGSGSALPPESYDAVQLFVNGVKRVAPQLVLEQSDLDTIAQLCQKLEGHPLAIELASSWARIMPVGRIAQELEQGYDLLQTDLTDLPERQRNLRAILDKTWANLSEKKRQTLARLSVFVGGCTLEAAEQVAGAHYSLLLSLVNESLIRQQPGYRMDLHPLIQQYTAAKLGETADLVPTHQRHAEYFMTQIAQRFADAKHTFLQLYPDTENCRVGWLWLCKQNRLDLLEKALNSIDYLYSMTGRHREGNLVYESTVDILTSAPFSEQRDRLMAGVINGLADRSMVMGHLGQAEQQLGQSLELLTGLEGVEKQLGYVLTSMARLHWQKGEYAQAEQYLYRAAQTVAAIGDMRQETNIQHGLGLILREQGRWAEAQACYSRALELYLGMNELGNAAIALNNIGALNIELGQFQIAQHTFERGLALIKGLQAFRAEAILTSSLAGVFYQQQHYPKALAQYQASLALAEQVQELNIKNEVLRMLGQTLLKLGDPAQALPHLQQSLELSWKAQAWPQLLADLAAFAQYFAKVQQPLRAKQLLAEVVAHPATKSTTRRESQTLLEQLPSTGEPARDPLETLVQQLLA</sequence>
<dbReference type="SUPFAM" id="SSF52540">
    <property type="entry name" value="P-loop containing nucleoside triphosphate hydrolases"/>
    <property type="match status" value="1"/>
</dbReference>
<accession>A0ABX9MPV4</accession>
<dbReference type="InterPro" id="IPR027417">
    <property type="entry name" value="P-loop_NTPase"/>
</dbReference>
<evidence type="ECO:0000313" key="2">
    <source>
        <dbReference type="EMBL" id="RIH78515.1"/>
    </source>
</evidence>
<dbReference type="InterPro" id="IPR019734">
    <property type="entry name" value="TPR_rpt"/>
</dbReference>
<dbReference type="InterPro" id="IPR011990">
    <property type="entry name" value="TPR-like_helical_dom_sf"/>
</dbReference>
<evidence type="ECO:0000259" key="1">
    <source>
        <dbReference type="SMART" id="SM01043"/>
    </source>
</evidence>
<organism evidence="2 3">
    <name type="scientific">Meiothermus hypogaeus</name>
    <dbReference type="NCBI Taxonomy" id="884155"/>
    <lineage>
        <taxon>Bacteria</taxon>
        <taxon>Thermotogati</taxon>
        <taxon>Deinococcota</taxon>
        <taxon>Deinococci</taxon>
        <taxon>Thermales</taxon>
        <taxon>Thermaceae</taxon>
        <taxon>Meiothermus</taxon>
    </lineage>
</organism>
<keyword evidence="3" id="KW-1185">Reference proteome</keyword>
<dbReference type="Pfam" id="PF03704">
    <property type="entry name" value="BTAD"/>
    <property type="match status" value="1"/>
</dbReference>
<dbReference type="InterPro" id="IPR002182">
    <property type="entry name" value="NB-ARC"/>
</dbReference>